<proteinExistence type="predicted"/>
<protein>
    <submittedName>
        <fullName evidence="2">Putative membrane protein</fullName>
    </submittedName>
</protein>
<sequence>MPSNQRSSITTWLQCVFLGVFLWLGWDPVDRKTWMIENSLVVVGALAVWFTRHRFYWTPRSWALVVLFLCLHQVGTHYTYPGVPYVAAIENLTGLNIEQLFGWQRNHYDRFVHLGYGVLVVLPIREIITRECQLKGAWASLIAWSFVLSTSMLYELMEWIGAQYVGGAHSVFVGAQGDIWDAQKDMAAAAGGALLVLVCRGHSLWARLGVRP</sequence>
<dbReference type="AlphaFoldDB" id="A0A1G7SH74"/>
<feature type="transmembrane region" description="Helical" evidence="1">
    <location>
        <begin position="9"/>
        <end position="26"/>
    </location>
</feature>
<dbReference type="PIRSF" id="PIRSF020606">
    <property type="entry name" value="UCP020606"/>
    <property type="match status" value="1"/>
</dbReference>
<keyword evidence="1" id="KW-0812">Transmembrane</keyword>
<dbReference type="InterPro" id="IPR014509">
    <property type="entry name" value="YjdF-like"/>
</dbReference>
<dbReference type="Proteomes" id="UP000243378">
    <property type="component" value="Unassembled WGS sequence"/>
</dbReference>
<keyword evidence="1" id="KW-0472">Membrane</keyword>
<evidence type="ECO:0000313" key="2">
    <source>
        <dbReference type="EMBL" id="SDG21570.1"/>
    </source>
</evidence>
<evidence type="ECO:0000313" key="3">
    <source>
        <dbReference type="Proteomes" id="UP000243378"/>
    </source>
</evidence>
<dbReference type="Pfam" id="PF09997">
    <property type="entry name" value="DUF2238"/>
    <property type="match status" value="1"/>
</dbReference>
<dbReference type="EMBL" id="FNBM01000008">
    <property type="protein sequence ID" value="SDG21570.1"/>
    <property type="molecule type" value="Genomic_DNA"/>
</dbReference>
<accession>A0A1G7SH74</accession>
<reference evidence="2 3" key="1">
    <citation type="submission" date="2016-10" db="EMBL/GenBank/DDBJ databases">
        <authorList>
            <person name="de Groot N.N."/>
        </authorList>
    </citation>
    <scope>NUCLEOTIDE SEQUENCE [LARGE SCALE GENOMIC DNA]</scope>
    <source>
        <strain evidence="2 3">LMG 25475</strain>
    </source>
</reference>
<keyword evidence="1" id="KW-1133">Transmembrane helix</keyword>
<name>A0A1G7SH74_9GAMM</name>
<feature type="transmembrane region" description="Helical" evidence="1">
    <location>
        <begin position="32"/>
        <end position="50"/>
    </location>
</feature>
<organism evidence="2 3">
    <name type="scientific">Phytopseudomonas seleniipraecipitans</name>
    <dbReference type="NCBI Taxonomy" id="640205"/>
    <lineage>
        <taxon>Bacteria</taxon>
        <taxon>Pseudomonadati</taxon>
        <taxon>Pseudomonadota</taxon>
        <taxon>Gammaproteobacteria</taxon>
        <taxon>Pseudomonadales</taxon>
        <taxon>Pseudomonadaceae</taxon>
        <taxon>Phytopseudomonas</taxon>
    </lineage>
</organism>
<evidence type="ECO:0000256" key="1">
    <source>
        <dbReference type="SAM" id="Phobius"/>
    </source>
</evidence>
<dbReference type="InterPro" id="IPR058534">
    <property type="entry name" value="YjdF"/>
</dbReference>
<gene>
    <name evidence="2" type="ORF">SAMN05216381_3426</name>
</gene>